<comment type="similarity">
    <text evidence="2 14">Belongs to the SMDT1/EMRE family.</text>
</comment>
<dbReference type="AlphaFoldDB" id="A0A9W2ZKY4"/>
<evidence type="ECO:0000313" key="16">
    <source>
        <dbReference type="RefSeq" id="XP_055875573.1"/>
    </source>
</evidence>
<comment type="subcellular location">
    <subcellularLocation>
        <location evidence="1 14">Mitochondrion inner membrane</location>
        <topology evidence="1 14">Single-pass membrane protein</topology>
    </subcellularLocation>
</comment>
<keyword evidence="10" id="KW-1133">Transmembrane helix</keyword>
<evidence type="ECO:0000256" key="8">
    <source>
        <dbReference type="ARBA" id="ARBA00022837"/>
    </source>
</evidence>
<evidence type="ECO:0000256" key="13">
    <source>
        <dbReference type="ARBA" id="ARBA00023136"/>
    </source>
</evidence>
<keyword evidence="9 14" id="KW-0809">Transit peptide</keyword>
<keyword evidence="5 14" id="KW-0109">Calcium transport</keyword>
<keyword evidence="7 14" id="KW-0999">Mitochondrion inner membrane</keyword>
<keyword evidence="6" id="KW-0812">Transmembrane</keyword>
<keyword evidence="15" id="KW-1185">Reference proteome</keyword>
<accession>A0A9W2ZKY4</accession>
<evidence type="ECO:0000256" key="1">
    <source>
        <dbReference type="ARBA" id="ARBA00004434"/>
    </source>
</evidence>
<dbReference type="PANTHER" id="PTHR33904">
    <property type="entry name" value="ESSENTIAL MCU REGULATOR, MITOCHONDRIAL"/>
    <property type="match status" value="1"/>
</dbReference>
<evidence type="ECO:0000256" key="14">
    <source>
        <dbReference type="RuleBase" id="RU369077"/>
    </source>
</evidence>
<evidence type="ECO:0000256" key="11">
    <source>
        <dbReference type="ARBA" id="ARBA00023065"/>
    </source>
</evidence>
<evidence type="ECO:0000256" key="12">
    <source>
        <dbReference type="ARBA" id="ARBA00023128"/>
    </source>
</evidence>
<protein>
    <recommendedName>
        <fullName evidence="3 14">Essential MCU regulator, mitochondrial</fullName>
    </recommendedName>
    <alternativeName>
        <fullName evidence="14">Single-pass membrane protein with aspartate-rich tail 1, mitochondrial</fullName>
    </alternativeName>
</protein>
<keyword evidence="8 14" id="KW-0106">Calcium</keyword>
<keyword evidence="11 14" id="KW-0406">Ion transport</keyword>
<comment type="function">
    <text evidence="14">Essential regulatory subunit of the mitochondrial calcium uniporter complex (uniplex), a complex that mediates calcium uptake into mitochondria.</text>
</comment>
<keyword evidence="4 14" id="KW-0813">Transport</keyword>
<evidence type="ECO:0000256" key="7">
    <source>
        <dbReference type="ARBA" id="ARBA00022792"/>
    </source>
</evidence>
<evidence type="ECO:0000256" key="5">
    <source>
        <dbReference type="ARBA" id="ARBA00022568"/>
    </source>
</evidence>
<dbReference type="OrthoDB" id="10039145at2759"/>
<dbReference type="GO" id="GO:0036444">
    <property type="term" value="P:calcium import into the mitochondrion"/>
    <property type="evidence" value="ECO:0007669"/>
    <property type="project" value="UniProtKB-UniRule"/>
</dbReference>
<dbReference type="GO" id="GO:1990246">
    <property type="term" value="C:uniplex complex"/>
    <property type="evidence" value="ECO:0007669"/>
    <property type="project" value="UniProtKB-UniRule"/>
</dbReference>
<comment type="subunit">
    <text evidence="14">Component of the uniplex complex. Interacts (via the transmembrane region) with MCU (via the first transmembrane region); the interaction is direct.</text>
</comment>
<proteinExistence type="inferred from homology"/>
<evidence type="ECO:0000256" key="4">
    <source>
        <dbReference type="ARBA" id="ARBA00022448"/>
    </source>
</evidence>
<dbReference type="Proteomes" id="UP001165740">
    <property type="component" value="Chromosome 2"/>
</dbReference>
<dbReference type="RefSeq" id="XP_055875573.1">
    <property type="nucleotide sequence ID" value="XM_056019598.1"/>
</dbReference>
<keyword evidence="12 14" id="KW-0496">Mitochondrion</keyword>
<dbReference type="PANTHER" id="PTHR33904:SF1">
    <property type="entry name" value="ESSENTIAL MCU REGULATOR, MITOCHONDRIAL"/>
    <property type="match status" value="1"/>
</dbReference>
<organism evidence="15 16">
    <name type="scientific">Biomphalaria glabrata</name>
    <name type="common">Bloodfluke planorb</name>
    <name type="synonym">Freshwater snail</name>
    <dbReference type="NCBI Taxonomy" id="6526"/>
    <lineage>
        <taxon>Eukaryota</taxon>
        <taxon>Metazoa</taxon>
        <taxon>Spiralia</taxon>
        <taxon>Lophotrochozoa</taxon>
        <taxon>Mollusca</taxon>
        <taxon>Gastropoda</taxon>
        <taxon>Heterobranchia</taxon>
        <taxon>Euthyneura</taxon>
        <taxon>Panpulmonata</taxon>
        <taxon>Hygrophila</taxon>
        <taxon>Lymnaeoidea</taxon>
        <taxon>Planorbidae</taxon>
        <taxon>Biomphalaria</taxon>
    </lineage>
</organism>
<evidence type="ECO:0000256" key="2">
    <source>
        <dbReference type="ARBA" id="ARBA00008958"/>
    </source>
</evidence>
<gene>
    <name evidence="16" type="primary">LOC129924517</name>
</gene>
<evidence type="ECO:0000256" key="9">
    <source>
        <dbReference type="ARBA" id="ARBA00022946"/>
    </source>
</evidence>
<keyword evidence="13" id="KW-0472">Membrane</keyword>
<name>A0A9W2ZKY4_BIOGL</name>
<dbReference type="GeneID" id="129924517"/>
<evidence type="ECO:0000256" key="6">
    <source>
        <dbReference type="ARBA" id="ARBA00022692"/>
    </source>
</evidence>
<dbReference type="Pfam" id="PF10161">
    <property type="entry name" value="DDDD"/>
    <property type="match status" value="1"/>
</dbReference>
<dbReference type="InterPro" id="IPR018782">
    <property type="entry name" value="MCU_reg"/>
</dbReference>
<dbReference type="GO" id="GO:0051560">
    <property type="term" value="P:mitochondrial calcium ion homeostasis"/>
    <property type="evidence" value="ECO:0007669"/>
    <property type="project" value="UniProtKB-UniRule"/>
</dbReference>
<evidence type="ECO:0000256" key="10">
    <source>
        <dbReference type="ARBA" id="ARBA00022989"/>
    </source>
</evidence>
<evidence type="ECO:0000256" key="3">
    <source>
        <dbReference type="ARBA" id="ARBA00022180"/>
    </source>
</evidence>
<evidence type="ECO:0000313" key="15">
    <source>
        <dbReference type="Proteomes" id="UP001165740"/>
    </source>
</evidence>
<dbReference type="OMA" id="VINPVRT"/>
<sequence length="92" mass="10224">MAAMNSRLLASQAHKLILDANRLCQHNVINPVRTMVKNESGALLPRPTQVRFGLIKVALTITPFLLGGATLSREFAAWLEEHELFVPDDDDD</sequence>
<reference evidence="16" key="1">
    <citation type="submission" date="2025-08" db="UniProtKB">
        <authorList>
            <consortium name="RefSeq"/>
        </authorList>
    </citation>
    <scope>IDENTIFICATION</scope>
</reference>